<dbReference type="Pfam" id="PF25597">
    <property type="entry name" value="SH3_retrovirus"/>
    <property type="match status" value="1"/>
</dbReference>
<dbReference type="InterPro" id="IPR013103">
    <property type="entry name" value="RVT_2"/>
</dbReference>
<organism evidence="4 5">
    <name type="scientific">Tanacetum coccineum</name>
    <dbReference type="NCBI Taxonomy" id="301880"/>
    <lineage>
        <taxon>Eukaryota</taxon>
        <taxon>Viridiplantae</taxon>
        <taxon>Streptophyta</taxon>
        <taxon>Embryophyta</taxon>
        <taxon>Tracheophyta</taxon>
        <taxon>Spermatophyta</taxon>
        <taxon>Magnoliopsida</taxon>
        <taxon>eudicotyledons</taxon>
        <taxon>Gunneridae</taxon>
        <taxon>Pentapetalae</taxon>
        <taxon>asterids</taxon>
        <taxon>campanulids</taxon>
        <taxon>Asterales</taxon>
        <taxon>Asteraceae</taxon>
        <taxon>Asteroideae</taxon>
        <taxon>Anthemideae</taxon>
        <taxon>Anthemidinae</taxon>
        <taxon>Tanacetum</taxon>
    </lineage>
</organism>
<dbReference type="InterPro" id="IPR057670">
    <property type="entry name" value="SH3_retrovirus"/>
</dbReference>
<feature type="region of interest" description="Disordered" evidence="1">
    <location>
        <begin position="258"/>
        <end position="298"/>
    </location>
</feature>
<feature type="compositionally biased region" description="Pro residues" evidence="1">
    <location>
        <begin position="261"/>
        <end position="276"/>
    </location>
</feature>
<sequence length="1311" mass="146072">MPFHPSQLFASGSQGLGQATLLSNAFNTTTLQEPAFGNWNMNTGASSHLNDYVHCLSDILNMCIYLSVAVGDGHFIPVTNSGHSVLSTPFRLLHLNNVLITPNIVKNLISVRQFVRDNSCTVEFDPFGSSVKDFITRWVLLRYDSTGELYPVTKPSTTPHAFLTSQYTNHKLGPRETPSKFQGHAANHFGYHCLDLNTNKIIISRHVTFDETVFLFPSTKSTTTPSNDFSDDSTNLISTIICTAPITPVPAPVHTPLVDVPTPPTPPTPPPPPTPQSVPQIVPEHAPAPTNDPPTVSIHPMVTRSRVGTTRPNPRYAGHVSTISPLPRSYKEAFNDPNWRNAMFDEYNALIKNKTWTSVPRPEGANIVRCMWLFRHKFLADGTLSRYKARLVANGSTQVEGVDVDETFSPVVKPGTIRTVLSLAISRHWHVHQLDVKNAFLHGDLAQTVYMHQLPVFRDLCIRIMFVYCNDLSLVLSRNLALGFSCLLLTLLLLDLLLVVILEHAHMVSYNSSRTPVDTESKLRDGGTPVVDPTLYRSLVGASFLCSQADFAAGCPTTRWSTSGYCVILGNNLLSWSSKRQLTLSRSSAEAEYHSIANAVAETCWIWNLLCELHTPLSSATIVYCDNVSAVYLSSNLVQHQCTKHIDIDIHFVRDLVATGQVIKVDGLEWRMEFSVKYAEEEEEEEEDPEMEEEIEEENNDDDDAEVINPYEEVDPLNLPPPDSDTESEDTAVAPTPDDHEQEDDAATVGTITRVPYSVRPFSGTVYVGTGPSRRVFAPGPTARDVNTLHRQVKGLSQQMFDRANTEYSNLKRLSVMDKYLAEFDSDLRGQIKGQHALRKNVCTLEDQVRELVKGDREENKKLKMMLESTQRDFDRLSWHHHNLRQWSFEVQWHLHPFRHYRERPYVAPTTPVTPVDRTDSDDPSPRPTRRPRHDDPYVMVRDAATRDEEDDAATTSEPQPSHPPGSPHYHLIMPPRMMTQAAIEKLVSDRVAAALAQDRATRENTNGAGEPGGNIGGNAQGQGGAPPARECVKDSIWLLTPKGSMNCSAMPEMVPSVKKKGEAYKKLQANAEKGLLVEQTRESGEQQQQQQQQQQPQQQQTVTTNSAYKCGNGHKEKIAEAGCLASGLYARSTIVLSRMAGSKEATRAMHAQRELIDKVEMDKSFVDVRLSHLLDIKPAKLNTSYEVELADGKVVCTNTVLKGCTLNLLNHLFDIDLMPIELGTFDVIIGMDWLVERDAVIVCGKYIVKRDPVVLSSSDRERTVKETGLPPSRQVEFRIDLSLCRCCTFVAAVAPTVLAPSGIERIIRIN</sequence>
<accession>A0ABQ5DUS4</accession>
<dbReference type="Proteomes" id="UP001151760">
    <property type="component" value="Unassembled WGS sequence"/>
</dbReference>
<dbReference type="Pfam" id="PF07727">
    <property type="entry name" value="RVT_2"/>
    <property type="match status" value="1"/>
</dbReference>
<comment type="caution">
    <text evidence="4">The sequence shown here is derived from an EMBL/GenBank/DDBJ whole genome shotgun (WGS) entry which is preliminary data.</text>
</comment>
<protein>
    <submittedName>
        <fullName evidence="4">Ribonuclease H-like domain-containing protein</fullName>
    </submittedName>
</protein>
<name>A0ABQ5DUS4_9ASTR</name>
<dbReference type="EMBL" id="BQNB010015677">
    <property type="protein sequence ID" value="GJT42805.1"/>
    <property type="molecule type" value="Genomic_DNA"/>
</dbReference>
<dbReference type="InterPro" id="IPR043502">
    <property type="entry name" value="DNA/RNA_pol_sf"/>
</dbReference>
<feature type="domain" description="Retroviral polymerase SH3-like" evidence="3">
    <location>
        <begin position="165"/>
        <end position="219"/>
    </location>
</feature>
<feature type="region of interest" description="Disordered" evidence="1">
    <location>
        <begin position="1001"/>
        <end position="1029"/>
    </location>
</feature>
<feature type="compositionally biased region" description="Low complexity" evidence="1">
    <location>
        <begin position="1087"/>
        <end position="1101"/>
    </location>
</feature>
<dbReference type="SUPFAM" id="SSF56672">
    <property type="entry name" value="DNA/RNA polymerases"/>
    <property type="match status" value="1"/>
</dbReference>
<evidence type="ECO:0000259" key="3">
    <source>
        <dbReference type="Pfam" id="PF25597"/>
    </source>
</evidence>
<dbReference type="PANTHER" id="PTHR11439">
    <property type="entry name" value="GAG-POL-RELATED RETROTRANSPOSON"/>
    <property type="match status" value="1"/>
</dbReference>
<feature type="region of interest" description="Disordered" evidence="1">
    <location>
        <begin position="908"/>
        <end position="973"/>
    </location>
</feature>
<feature type="region of interest" description="Disordered" evidence="1">
    <location>
        <begin position="678"/>
        <end position="746"/>
    </location>
</feature>
<gene>
    <name evidence="4" type="ORF">Tco_0951520</name>
</gene>
<reference evidence="4" key="2">
    <citation type="submission" date="2022-01" db="EMBL/GenBank/DDBJ databases">
        <authorList>
            <person name="Yamashiro T."/>
            <person name="Shiraishi A."/>
            <person name="Satake H."/>
            <person name="Nakayama K."/>
        </authorList>
    </citation>
    <scope>NUCLEOTIDE SEQUENCE</scope>
</reference>
<dbReference type="PANTHER" id="PTHR11439:SF524">
    <property type="entry name" value="RNA-DIRECTED DNA POLYMERASE, PROTEIN KINASE RLK-PELLE-DLSV FAMILY"/>
    <property type="match status" value="1"/>
</dbReference>
<reference evidence="4" key="1">
    <citation type="journal article" date="2022" name="Int. J. Mol. Sci.">
        <title>Draft Genome of Tanacetum Coccineum: Genomic Comparison of Closely Related Tanacetum-Family Plants.</title>
        <authorList>
            <person name="Yamashiro T."/>
            <person name="Shiraishi A."/>
            <person name="Nakayama K."/>
            <person name="Satake H."/>
        </authorList>
    </citation>
    <scope>NUCLEOTIDE SEQUENCE</scope>
</reference>
<evidence type="ECO:0000256" key="1">
    <source>
        <dbReference type="SAM" id="MobiDB-lite"/>
    </source>
</evidence>
<proteinExistence type="predicted"/>
<evidence type="ECO:0000313" key="4">
    <source>
        <dbReference type="EMBL" id="GJT42805.1"/>
    </source>
</evidence>
<evidence type="ECO:0000259" key="2">
    <source>
        <dbReference type="Pfam" id="PF07727"/>
    </source>
</evidence>
<dbReference type="CDD" id="cd00303">
    <property type="entry name" value="retropepsin_like"/>
    <property type="match status" value="1"/>
</dbReference>
<evidence type="ECO:0000313" key="5">
    <source>
        <dbReference type="Proteomes" id="UP001151760"/>
    </source>
</evidence>
<feature type="compositionally biased region" description="Gly residues" evidence="1">
    <location>
        <begin position="1010"/>
        <end position="1025"/>
    </location>
</feature>
<dbReference type="CDD" id="cd09272">
    <property type="entry name" value="RNase_HI_RT_Ty1"/>
    <property type="match status" value="1"/>
</dbReference>
<feature type="domain" description="Reverse transcriptase Ty1/copia-type" evidence="2">
    <location>
        <begin position="353"/>
        <end position="457"/>
    </location>
</feature>
<feature type="compositionally biased region" description="Acidic residues" evidence="1">
    <location>
        <begin position="680"/>
        <end position="706"/>
    </location>
</feature>
<feature type="region of interest" description="Disordered" evidence="1">
    <location>
        <begin position="1079"/>
        <end position="1102"/>
    </location>
</feature>
<dbReference type="Pfam" id="PF08284">
    <property type="entry name" value="RVP_2"/>
    <property type="match status" value="1"/>
</dbReference>
<keyword evidence="5" id="KW-1185">Reference proteome</keyword>